<dbReference type="InterPro" id="IPR050491">
    <property type="entry name" value="AmpC-like"/>
</dbReference>
<dbReference type="SUPFAM" id="SSF56601">
    <property type="entry name" value="beta-lactamase/transpeptidase-like"/>
    <property type="match status" value="1"/>
</dbReference>
<protein>
    <submittedName>
        <fullName evidence="3">Serine hydrolase domain-containing protein</fullName>
    </submittedName>
</protein>
<evidence type="ECO:0000313" key="4">
    <source>
        <dbReference type="Proteomes" id="UP001500064"/>
    </source>
</evidence>
<accession>A0ABP4TMF3</accession>
<keyword evidence="3" id="KW-0378">Hydrolase</keyword>
<dbReference type="Pfam" id="PF24491">
    <property type="entry name" value="DUF7586"/>
    <property type="match status" value="1"/>
</dbReference>
<dbReference type="InterPro" id="IPR001466">
    <property type="entry name" value="Beta-lactam-related"/>
</dbReference>
<gene>
    <name evidence="3" type="ORF">GCM10009733_103640</name>
</gene>
<organism evidence="3 4">
    <name type="scientific">Nonomuraea maheshkhaliensis</name>
    <dbReference type="NCBI Taxonomy" id="419590"/>
    <lineage>
        <taxon>Bacteria</taxon>
        <taxon>Bacillati</taxon>
        <taxon>Actinomycetota</taxon>
        <taxon>Actinomycetes</taxon>
        <taxon>Streptosporangiales</taxon>
        <taxon>Streptosporangiaceae</taxon>
        <taxon>Nonomuraea</taxon>
    </lineage>
</organism>
<feature type="domain" description="DUF7586" evidence="2">
    <location>
        <begin position="378"/>
        <end position="455"/>
    </location>
</feature>
<dbReference type="InterPro" id="IPR012338">
    <property type="entry name" value="Beta-lactam/transpept-like"/>
</dbReference>
<proteinExistence type="predicted"/>
<evidence type="ECO:0000313" key="3">
    <source>
        <dbReference type="EMBL" id="GAA1690706.1"/>
    </source>
</evidence>
<feature type="domain" description="Beta-lactamase-related" evidence="1">
    <location>
        <begin position="50"/>
        <end position="350"/>
    </location>
</feature>
<sequence length="473" mass="50816">MAGPAMAGASAIRHREQPQLTPFQPLILSLMSQVGQPAARALMRRLAVEQAECRVPSLTAAIVRDGRTVWFGGRGRVGDAAPTAATQYRIGSITKSMIAVVVMRLRDEGALSLNDPLEQHLPGTRLGHLTIAQLLSHTSGLTAEPPTAWWERTPGIPAADLLDRVGPEELKHRPGRRFHYSNVGFAVLGELVGRLRGTTWLKALRAEVLDPLGMHDTTTRPRPPHATGYAVHPWADVVLEEPEHDADAMAPAGQLWSTPHDLARWAAFLCGETDGVLCPDTLAEMREPAGVDDGDAWIGGFGLGLQLARTGGRRLSGHSGSMPGFLATVWAQPSESVGVLFMANTTSGMSGTLLTDLLDILDEHEPRLPDEWGPVPADPDLLALTGLWHWGPKPYALRLLPDRGLALEPIGGGGRASRFVPQDDGTWLGLDGYYAGETLRPAADHLDLNTFIFTREPYAPAAPVPGGAGDWHA</sequence>
<evidence type="ECO:0000259" key="1">
    <source>
        <dbReference type="Pfam" id="PF00144"/>
    </source>
</evidence>
<dbReference type="EMBL" id="BAAAMU010000173">
    <property type="protein sequence ID" value="GAA1690706.1"/>
    <property type="molecule type" value="Genomic_DNA"/>
</dbReference>
<dbReference type="PANTHER" id="PTHR46825:SF7">
    <property type="entry name" value="D-ALANYL-D-ALANINE CARBOXYPEPTIDASE"/>
    <property type="match status" value="1"/>
</dbReference>
<reference evidence="4" key="1">
    <citation type="journal article" date="2019" name="Int. J. Syst. Evol. Microbiol.">
        <title>The Global Catalogue of Microorganisms (GCM) 10K type strain sequencing project: providing services to taxonomists for standard genome sequencing and annotation.</title>
        <authorList>
            <consortium name="The Broad Institute Genomics Platform"/>
            <consortium name="The Broad Institute Genome Sequencing Center for Infectious Disease"/>
            <person name="Wu L."/>
            <person name="Ma J."/>
        </authorList>
    </citation>
    <scope>NUCLEOTIDE SEQUENCE [LARGE SCALE GENOMIC DNA]</scope>
    <source>
        <strain evidence="4">JCM 13929</strain>
    </source>
</reference>
<comment type="caution">
    <text evidence="3">The sequence shown here is derived from an EMBL/GenBank/DDBJ whole genome shotgun (WGS) entry which is preliminary data.</text>
</comment>
<dbReference type="PANTHER" id="PTHR46825">
    <property type="entry name" value="D-ALANYL-D-ALANINE-CARBOXYPEPTIDASE/ENDOPEPTIDASE AMPH"/>
    <property type="match status" value="1"/>
</dbReference>
<dbReference type="Pfam" id="PF00144">
    <property type="entry name" value="Beta-lactamase"/>
    <property type="match status" value="1"/>
</dbReference>
<name>A0ABP4TMF3_9ACTN</name>
<dbReference type="GO" id="GO:0016787">
    <property type="term" value="F:hydrolase activity"/>
    <property type="evidence" value="ECO:0007669"/>
    <property type="project" value="UniProtKB-KW"/>
</dbReference>
<dbReference type="Proteomes" id="UP001500064">
    <property type="component" value="Unassembled WGS sequence"/>
</dbReference>
<dbReference type="InterPro" id="IPR056008">
    <property type="entry name" value="DUF7586"/>
</dbReference>
<keyword evidence="4" id="KW-1185">Reference proteome</keyword>
<dbReference type="Gene3D" id="3.40.710.10">
    <property type="entry name" value="DD-peptidase/beta-lactamase superfamily"/>
    <property type="match status" value="1"/>
</dbReference>
<evidence type="ECO:0000259" key="2">
    <source>
        <dbReference type="Pfam" id="PF24491"/>
    </source>
</evidence>